<dbReference type="InParanoid" id="A0A1B7MK13"/>
<evidence type="ECO:0000313" key="2">
    <source>
        <dbReference type="Proteomes" id="UP000092154"/>
    </source>
</evidence>
<dbReference type="AlphaFoldDB" id="A0A1B7MK13"/>
<dbReference type="GO" id="GO:0016020">
    <property type="term" value="C:membrane"/>
    <property type="evidence" value="ECO:0007669"/>
    <property type="project" value="InterPro"/>
</dbReference>
<dbReference type="InterPro" id="IPR012597">
    <property type="entry name" value="Pheromone"/>
</dbReference>
<evidence type="ECO:0000313" key="1">
    <source>
        <dbReference type="EMBL" id="OAX32934.1"/>
    </source>
</evidence>
<dbReference type="GO" id="GO:0000772">
    <property type="term" value="F:mating pheromone activity"/>
    <property type="evidence" value="ECO:0007669"/>
    <property type="project" value="InterPro"/>
</dbReference>
<gene>
    <name evidence="1" type="ORF">K503DRAFT_776146</name>
</gene>
<protein>
    <recommendedName>
        <fullName evidence="3">Pheromone</fullName>
    </recommendedName>
</protein>
<proteinExistence type="predicted"/>
<keyword evidence="2" id="KW-1185">Reference proteome</keyword>
<reference evidence="1 2" key="1">
    <citation type="submission" date="2016-06" db="EMBL/GenBank/DDBJ databases">
        <title>Comparative genomics of the ectomycorrhizal sister species Rhizopogon vinicolor and Rhizopogon vesiculosus (Basidiomycota: Boletales) reveals a divergence of the mating type B locus.</title>
        <authorList>
            <consortium name="DOE Joint Genome Institute"/>
            <person name="Mujic A.B."/>
            <person name="Kuo A."/>
            <person name="Tritt A."/>
            <person name="Lipzen A."/>
            <person name="Chen C."/>
            <person name="Johnson J."/>
            <person name="Sharma A."/>
            <person name="Barry K."/>
            <person name="Grigoriev I.V."/>
            <person name="Spatafora J.W."/>
        </authorList>
    </citation>
    <scope>NUCLEOTIDE SEQUENCE [LARGE SCALE GENOMIC DNA]</scope>
    <source>
        <strain evidence="1 2">AM-OR11-026</strain>
    </source>
</reference>
<feature type="non-terminal residue" evidence="1">
    <location>
        <position position="52"/>
    </location>
</feature>
<name>A0A1B7MK13_9AGAM</name>
<accession>A0A1B7MK13</accession>
<dbReference type="Proteomes" id="UP000092154">
    <property type="component" value="Unassembled WGS sequence"/>
</dbReference>
<dbReference type="Pfam" id="PF08015">
    <property type="entry name" value="Pheromone"/>
    <property type="match status" value="1"/>
</dbReference>
<sequence>MDEFITLPSDPSSFAELSHSGNASQFEYIAYSDTLPVDDDRLSGYYGSFCVI</sequence>
<dbReference type="EMBL" id="KV448877">
    <property type="protein sequence ID" value="OAX32934.1"/>
    <property type="molecule type" value="Genomic_DNA"/>
</dbReference>
<evidence type="ECO:0008006" key="3">
    <source>
        <dbReference type="Google" id="ProtNLM"/>
    </source>
</evidence>
<organism evidence="1 2">
    <name type="scientific">Rhizopogon vinicolor AM-OR11-026</name>
    <dbReference type="NCBI Taxonomy" id="1314800"/>
    <lineage>
        <taxon>Eukaryota</taxon>
        <taxon>Fungi</taxon>
        <taxon>Dikarya</taxon>
        <taxon>Basidiomycota</taxon>
        <taxon>Agaricomycotina</taxon>
        <taxon>Agaricomycetes</taxon>
        <taxon>Agaricomycetidae</taxon>
        <taxon>Boletales</taxon>
        <taxon>Suillineae</taxon>
        <taxon>Rhizopogonaceae</taxon>
        <taxon>Rhizopogon</taxon>
    </lineage>
</organism>